<sequence>MIEPPVIGFTGVIWQARPTDRLARELSTGAGVAPMAESAAAWARLAASLGAAVVEYDQVIGKIRESWRSHATEEVVQRISQLREWLVEAAAAAGENAARVAGQVVAYEVAQLAMPHVDELAALEALGRGIEQAGAALGGPLVAAAAQVDEERDLAKANAARVMQSYESASTALAEPWESRQPPVIASPAALEAEQAAATPSPSVAPAFAPAGAIPALGGMAAMRQPTAYQARTLAQHVPRVEILPGQSSSAADQAGRVPAAPLGMAPAAAAAAGEEGRTIRAAAAGLPGTGLEIEAGIDAAPAVLGATEPRGEQTGAAP</sequence>
<name>A0A366DFW0_9NOCA</name>
<keyword evidence="4" id="KW-1185">Reference proteome</keyword>
<comment type="caution">
    <text evidence="3">The sequence shown here is derived from an EMBL/GenBank/DDBJ whole genome shotgun (WGS) entry which is preliminary data.</text>
</comment>
<dbReference type="Gene3D" id="1.20.1260.20">
    <property type="entry name" value="PPE superfamily"/>
    <property type="match status" value="1"/>
</dbReference>
<dbReference type="EMBL" id="QNRE01000008">
    <property type="protein sequence ID" value="RBO88911.1"/>
    <property type="molecule type" value="Genomic_DNA"/>
</dbReference>
<evidence type="ECO:0000259" key="2">
    <source>
        <dbReference type="Pfam" id="PF00823"/>
    </source>
</evidence>
<evidence type="ECO:0000313" key="3">
    <source>
        <dbReference type="EMBL" id="RBO88911.1"/>
    </source>
</evidence>
<comment type="similarity">
    <text evidence="1">Belongs to the mycobacterial PPE family.</text>
</comment>
<gene>
    <name evidence="3" type="ORF">DFR74_108136</name>
</gene>
<organism evidence="3 4">
    <name type="scientific">Nocardia puris</name>
    <dbReference type="NCBI Taxonomy" id="208602"/>
    <lineage>
        <taxon>Bacteria</taxon>
        <taxon>Bacillati</taxon>
        <taxon>Actinomycetota</taxon>
        <taxon>Actinomycetes</taxon>
        <taxon>Mycobacteriales</taxon>
        <taxon>Nocardiaceae</taxon>
        <taxon>Nocardia</taxon>
    </lineage>
</organism>
<accession>A0A366DFW0</accession>
<proteinExistence type="inferred from homology"/>
<dbReference type="InterPro" id="IPR038332">
    <property type="entry name" value="PPE_sf"/>
</dbReference>
<dbReference type="InterPro" id="IPR000030">
    <property type="entry name" value="PPE_dom"/>
</dbReference>
<dbReference type="Pfam" id="PF00823">
    <property type="entry name" value="PPE"/>
    <property type="match status" value="1"/>
</dbReference>
<evidence type="ECO:0000256" key="1">
    <source>
        <dbReference type="ARBA" id="ARBA00010652"/>
    </source>
</evidence>
<reference evidence="3 4" key="1">
    <citation type="submission" date="2018-06" db="EMBL/GenBank/DDBJ databases">
        <title>Genomic Encyclopedia of Type Strains, Phase IV (KMG-IV): sequencing the most valuable type-strain genomes for metagenomic binning, comparative biology and taxonomic classification.</title>
        <authorList>
            <person name="Goeker M."/>
        </authorList>
    </citation>
    <scope>NUCLEOTIDE SEQUENCE [LARGE SCALE GENOMIC DNA]</scope>
    <source>
        <strain evidence="3 4">DSM 44599</strain>
    </source>
</reference>
<dbReference type="RefSeq" id="WP_067507393.1">
    <property type="nucleotide sequence ID" value="NZ_QNRE01000008.1"/>
</dbReference>
<dbReference type="Proteomes" id="UP000252586">
    <property type="component" value="Unassembled WGS sequence"/>
</dbReference>
<dbReference type="STRING" id="1210090.GCA_001613185_02165"/>
<feature type="domain" description="PPE" evidence="2">
    <location>
        <begin position="14"/>
        <end position="176"/>
    </location>
</feature>
<dbReference type="SUPFAM" id="SSF140459">
    <property type="entry name" value="PE/PPE dimer-like"/>
    <property type="match status" value="1"/>
</dbReference>
<dbReference type="OrthoDB" id="4760568at2"/>
<evidence type="ECO:0000313" key="4">
    <source>
        <dbReference type="Proteomes" id="UP000252586"/>
    </source>
</evidence>
<protein>
    <submittedName>
        <fullName evidence="3">PPE family protein</fullName>
    </submittedName>
</protein>
<dbReference type="AlphaFoldDB" id="A0A366DFW0"/>